<dbReference type="EC" id="2.3.1.-" evidence="7"/>
<dbReference type="CDD" id="cd07984">
    <property type="entry name" value="LPLAT_LABLAT-like"/>
    <property type="match status" value="1"/>
</dbReference>
<evidence type="ECO:0000256" key="6">
    <source>
        <dbReference type="ARBA" id="ARBA00023315"/>
    </source>
</evidence>
<evidence type="ECO:0000256" key="1">
    <source>
        <dbReference type="ARBA" id="ARBA00004533"/>
    </source>
</evidence>
<organism evidence="7">
    <name type="scientific">mine drainage metagenome</name>
    <dbReference type="NCBI Taxonomy" id="410659"/>
    <lineage>
        <taxon>unclassified sequences</taxon>
        <taxon>metagenomes</taxon>
        <taxon>ecological metagenomes</taxon>
    </lineage>
</organism>
<dbReference type="GO" id="GO:1901137">
    <property type="term" value="P:carbohydrate derivative biosynthetic process"/>
    <property type="evidence" value="ECO:0007669"/>
    <property type="project" value="UniProtKB-ARBA"/>
</dbReference>
<dbReference type="GO" id="GO:0008610">
    <property type="term" value="P:lipid biosynthetic process"/>
    <property type="evidence" value="ECO:0007669"/>
    <property type="project" value="UniProtKB-ARBA"/>
</dbReference>
<dbReference type="PANTHER" id="PTHR30606">
    <property type="entry name" value="LIPID A BIOSYNTHESIS LAUROYL ACYLTRANSFERASE"/>
    <property type="match status" value="1"/>
</dbReference>
<dbReference type="GO" id="GO:0005886">
    <property type="term" value="C:plasma membrane"/>
    <property type="evidence" value="ECO:0007669"/>
    <property type="project" value="UniProtKB-SubCell"/>
</dbReference>
<sequence>MRKLKPLLKKIALHVMVPCLKLLRFLPLPIIHALGSALGLINYLFNQDHRAHAIRNLHQSKLTANNAELRKLLFRSTLENSKGAFETFAIWFKSQKNVLKWVQKTTGWEHIDVALNAGKGLIFLTPHLGCFEITSLYYGAQHPMAVLYRPPRQSWLMPLITQGRQRGKISLAPANGQGVKQLLQALKRGEAIGILPDQAPLEGEGEWAPFFDHPAYTMTLASKLAEKTGAQVFMAFGERLSYGRGYHIHIRPIPAGGINTPALLNTEIEHTIAQCPEQYLWMYDRYKVRNQPPPTAV</sequence>
<dbReference type="EMBL" id="MLJW01000071">
    <property type="protein sequence ID" value="OIR02821.1"/>
    <property type="molecule type" value="Genomic_DNA"/>
</dbReference>
<evidence type="ECO:0000256" key="3">
    <source>
        <dbReference type="ARBA" id="ARBA00022519"/>
    </source>
</evidence>
<comment type="caution">
    <text evidence="7">The sequence shown here is derived from an EMBL/GenBank/DDBJ whole genome shotgun (WGS) entry which is preliminary data.</text>
</comment>
<evidence type="ECO:0000256" key="2">
    <source>
        <dbReference type="ARBA" id="ARBA00022475"/>
    </source>
</evidence>
<evidence type="ECO:0000256" key="4">
    <source>
        <dbReference type="ARBA" id="ARBA00022679"/>
    </source>
</evidence>
<gene>
    <name evidence="7" type="primary">htrB_8</name>
    <name evidence="7" type="ORF">GALL_150290</name>
</gene>
<keyword evidence="3" id="KW-0997">Cell inner membrane</keyword>
<dbReference type="GO" id="GO:0016746">
    <property type="term" value="F:acyltransferase activity"/>
    <property type="evidence" value="ECO:0007669"/>
    <property type="project" value="UniProtKB-KW"/>
</dbReference>
<reference evidence="7" key="1">
    <citation type="submission" date="2016-10" db="EMBL/GenBank/DDBJ databases">
        <title>Sequence of Gallionella enrichment culture.</title>
        <authorList>
            <person name="Poehlein A."/>
            <person name="Muehling M."/>
            <person name="Daniel R."/>
        </authorList>
    </citation>
    <scope>NUCLEOTIDE SEQUENCE</scope>
</reference>
<dbReference type="AlphaFoldDB" id="A0A1J5SF60"/>
<comment type="subcellular location">
    <subcellularLocation>
        <location evidence="1">Cell inner membrane</location>
    </subcellularLocation>
</comment>
<protein>
    <submittedName>
        <fullName evidence="7">Lipid A biosynthesis lauroyl acyltransferase</fullName>
        <ecNumber evidence="7">2.3.1.-</ecNumber>
    </submittedName>
</protein>
<dbReference type="Pfam" id="PF03279">
    <property type="entry name" value="Lip_A_acyltrans"/>
    <property type="match status" value="1"/>
</dbReference>
<keyword evidence="5" id="KW-0472">Membrane</keyword>
<keyword evidence="2" id="KW-1003">Cell membrane</keyword>
<accession>A0A1J5SF60</accession>
<keyword evidence="4 7" id="KW-0808">Transferase</keyword>
<evidence type="ECO:0000313" key="7">
    <source>
        <dbReference type="EMBL" id="OIR02821.1"/>
    </source>
</evidence>
<keyword evidence="6 7" id="KW-0012">Acyltransferase</keyword>
<dbReference type="InterPro" id="IPR004960">
    <property type="entry name" value="LipA_acyltrans"/>
</dbReference>
<name>A0A1J5SF60_9ZZZZ</name>
<evidence type="ECO:0000256" key="5">
    <source>
        <dbReference type="ARBA" id="ARBA00023136"/>
    </source>
</evidence>
<dbReference type="PIRSF" id="PIRSF026649">
    <property type="entry name" value="MsbB"/>
    <property type="match status" value="1"/>
</dbReference>
<proteinExistence type="predicted"/>
<dbReference type="PANTHER" id="PTHR30606:SF10">
    <property type="entry name" value="PHOSPHATIDYLINOSITOL MANNOSIDE ACYLTRANSFERASE"/>
    <property type="match status" value="1"/>
</dbReference>
<dbReference type="NCBIfam" id="NF006487">
    <property type="entry name" value="PRK08905.1"/>
    <property type="match status" value="1"/>
</dbReference>